<evidence type="ECO:0000256" key="1">
    <source>
        <dbReference type="PROSITE-ProRule" id="PRU00339"/>
    </source>
</evidence>
<feature type="repeat" description="TPR" evidence="1">
    <location>
        <begin position="281"/>
        <end position="314"/>
    </location>
</feature>
<dbReference type="EC" id="2.4.-.-" evidence="4"/>
<feature type="repeat" description="TPR" evidence="1">
    <location>
        <begin position="209"/>
        <end position="242"/>
    </location>
</feature>
<proteinExistence type="predicted"/>
<dbReference type="InterPro" id="IPR011990">
    <property type="entry name" value="TPR-like_helical_dom_sf"/>
</dbReference>
<keyword evidence="2" id="KW-0175">Coiled coil</keyword>
<dbReference type="CDD" id="cd02511">
    <property type="entry name" value="Beta4Glucosyltransferase"/>
    <property type="match status" value="1"/>
</dbReference>
<evidence type="ECO:0000313" key="5">
    <source>
        <dbReference type="Proteomes" id="UP001480973"/>
    </source>
</evidence>
<dbReference type="SUPFAM" id="SSF48452">
    <property type="entry name" value="TPR-like"/>
    <property type="match status" value="1"/>
</dbReference>
<evidence type="ECO:0000256" key="2">
    <source>
        <dbReference type="SAM" id="Coils"/>
    </source>
</evidence>
<sequence>MNLSVCIIAKNEEKHIEKCMQCLSDKEVQIVVADTGSTDKTKEIAKKYTEFVYDFKWIDDFGAAKQFAVSKASNDNILILDCDEYLQSDKTVLEKLNSMLENEPRRAGRIKCINVLEDDSKNTDWITRAFNRKYYKVEGKIHEQIVKTDGEPADTFLSAVVIKHVGYALNDDEKKKKALRNIKLLKKRLAELEKNFDSDITQNNEKEIPYIYYQLGKSYYMEKDYNNACDFFSKGLSFDLEPKLEYVIDMVETYGYAMLNCGKVQEALSYTSIYDVFGNSADFKFLMGLIYMKNAMFDEAVNEFQKAAEYKESRVEGANSYLAYYNIGVIYECLGNIGKAQEYYKKCNGYSKAVERLKNGRHGNLTKCRKTGV</sequence>
<dbReference type="SUPFAM" id="SSF53448">
    <property type="entry name" value="Nucleotide-diphospho-sugar transferases"/>
    <property type="match status" value="1"/>
</dbReference>
<reference evidence="4 5" key="1">
    <citation type="submission" date="2024-03" db="EMBL/GenBank/DDBJ databases">
        <title>Human intestinal bacterial collection.</title>
        <authorList>
            <person name="Pauvert C."/>
            <person name="Hitch T.C.A."/>
            <person name="Clavel T."/>
        </authorList>
    </citation>
    <scope>NUCLEOTIDE SEQUENCE [LARGE SCALE GENOMIC DNA]</scope>
    <source>
        <strain evidence="4 5">CLA-JM-H10</strain>
    </source>
</reference>
<evidence type="ECO:0000259" key="3">
    <source>
        <dbReference type="Pfam" id="PF00535"/>
    </source>
</evidence>
<comment type="caution">
    <text evidence="4">The sequence shown here is derived from an EMBL/GenBank/DDBJ whole genome shotgun (WGS) entry which is preliminary data.</text>
</comment>
<dbReference type="InterPro" id="IPR001173">
    <property type="entry name" value="Glyco_trans_2-like"/>
</dbReference>
<dbReference type="InterPro" id="IPR019734">
    <property type="entry name" value="TPR_rpt"/>
</dbReference>
<accession>A0ABV1GP92</accession>
<keyword evidence="4" id="KW-0328">Glycosyltransferase</keyword>
<organism evidence="4 5">
    <name type="scientific">Lachnospira intestinalis</name>
    <dbReference type="NCBI Taxonomy" id="3133158"/>
    <lineage>
        <taxon>Bacteria</taxon>
        <taxon>Bacillati</taxon>
        <taxon>Bacillota</taxon>
        <taxon>Clostridia</taxon>
        <taxon>Lachnospirales</taxon>
        <taxon>Lachnospiraceae</taxon>
        <taxon>Lachnospira</taxon>
    </lineage>
</organism>
<keyword evidence="4" id="KW-0808">Transferase</keyword>
<dbReference type="Pfam" id="PF00535">
    <property type="entry name" value="Glycos_transf_2"/>
    <property type="match status" value="1"/>
</dbReference>
<name>A0ABV1GP92_9FIRM</name>
<feature type="coiled-coil region" evidence="2">
    <location>
        <begin position="175"/>
        <end position="202"/>
    </location>
</feature>
<dbReference type="GO" id="GO:0016757">
    <property type="term" value="F:glycosyltransferase activity"/>
    <property type="evidence" value="ECO:0007669"/>
    <property type="project" value="UniProtKB-KW"/>
</dbReference>
<dbReference type="Pfam" id="PF13181">
    <property type="entry name" value="TPR_8"/>
    <property type="match status" value="3"/>
</dbReference>
<evidence type="ECO:0000313" key="4">
    <source>
        <dbReference type="EMBL" id="MEQ2534956.1"/>
    </source>
</evidence>
<dbReference type="Gene3D" id="3.90.550.10">
    <property type="entry name" value="Spore Coat Polysaccharide Biosynthesis Protein SpsA, Chain A"/>
    <property type="match status" value="1"/>
</dbReference>
<dbReference type="PROSITE" id="PS50005">
    <property type="entry name" value="TPR"/>
    <property type="match status" value="2"/>
</dbReference>
<keyword evidence="5" id="KW-1185">Reference proteome</keyword>
<dbReference type="PANTHER" id="PTHR43630">
    <property type="entry name" value="POLY-BETA-1,6-N-ACETYL-D-GLUCOSAMINE SYNTHASE"/>
    <property type="match status" value="1"/>
</dbReference>
<dbReference type="Proteomes" id="UP001480973">
    <property type="component" value="Unassembled WGS sequence"/>
</dbReference>
<dbReference type="PANTHER" id="PTHR43630:SF2">
    <property type="entry name" value="GLYCOSYLTRANSFERASE"/>
    <property type="match status" value="1"/>
</dbReference>
<protein>
    <submittedName>
        <fullName evidence="4">Glycosyltransferase</fullName>
        <ecNumber evidence="4">2.4.-.-</ecNumber>
    </submittedName>
</protein>
<gene>
    <name evidence="4" type="ORF">WMO38_07480</name>
</gene>
<dbReference type="SMART" id="SM00028">
    <property type="entry name" value="TPR"/>
    <property type="match status" value="3"/>
</dbReference>
<feature type="domain" description="Glycosyltransferase 2-like" evidence="3">
    <location>
        <begin position="4"/>
        <end position="122"/>
    </location>
</feature>
<dbReference type="InterPro" id="IPR029044">
    <property type="entry name" value="Nucleotide-diphossugar_trans"/>
</dbReference>
<keyword evidence="1" id="KW-0802">TPR repeat</keyword>
<dbReference type="EMBL" id="JBBMES010000006">
    <property type="protein sequence ID" value="MEQ2534956.1"/>
    <property type="molecule type" value="Genomic_DNA"/>
</dbReference>
<dbReference type="Gene3D" id="1.25.40.10">
    <property type="entry name" value="Tetratricopeptide repeat domain"/>
    <property type="match status" value="1"/>
</dbReference>